<reference evidence="8" key="1">
    <citation type="submission" date="2022-08" db="EMBL/GenBank/DDBJ databases">
        <title>Genome sequencing of akame (Lates japonicus).</title>
        <authorList>
            <person name="Hashiguchi Y."/>
            <person name="Takahashi H."/>
        </authorList>
    </citation>
    <scope>NUCLEOTIDE SEQUENCE</scope>
    <source>
        <strain evidence="8">Kochi</strain>
    </source>
</reference>
<feature type="transmembrane region" description="Helical" evidence="7">
    <location>
        <begin position="55"/>
        <end position="75"/>
    </location>
</feature>
<evidence type="ECO:0000256" key="5">
    <source>
        <dbReference type="ARBA" id="ARBA00023136"/>
    </source>
</evidence>
<comment type="caution">
    <text evidence="8">The sequence shown here is derived from an EMBL/GenBank/DDBJ whole genome shotgun (WGS) entry which is preliminary data.</text>
</comment>
<organism evidence="8 9">
    <name type="scientific">Lates japonicus</name>
    <name type="common">Japanese lates</name>
    <dbReference type="NCBI Taxonomy" id="270547"/>
    <lineage>
        <taxon>Eukaryota</taxon>
        <taxon>Metazoa</taxon>
        <taxon>Chordata</taxon>
        <taxon>Craniata</taxon>
        <taxon>Vertebrata</taxon>
        <taxon>Euteleostomi</taxon>
        <taxon>Actinopterygii</taxon>
        <taxon>Neopterygii</taxon>
        <taxon>Teleostei</taxon>
        <taxon>Neoteleostei</taxon>
        <taxon>Acanthomorphata</taxon>
        <taxon>Carangaria</taxon>
        <taxon>Carangaria incertae sedis</taxon>
        <taxon>Centropomidae</taxon>
        <taxon>Lates</taxon>
    </lineage>
</organism>
<evidence type="ECO:0000313" key="8">
    <source>
        <dbReference type="EMBL" id="GLD66493.1"/>
    </source>
</evidence>
<evidence type="ECO:0000256" key="1">
    <source>
        <dbReference type="ARBA" id="ARBA00004475"/>
    </source>
</evidence>
<dbReference type="GO" id="GO:0016324">
    <property type="term" value="C:apical plasma membrane"/>
    <property type="evidence" value="ECO:0007669"/>
    <property type="project" value="TreeGrafter"/>
</dbReference>
<dbReference type="AlphaFoldDB" id="A0AAD3N4F8"/>
<dbReference type="InterPro" id="IPR008795">
    <property type="entry name" value="Prominin"/>
</dbReference>
<dbReference type="GO" id="GO:0015485">
    <property type="term" value="F:cholesterol binding"/>
    <property type="evidence" value="ECO:0007669"/>
    <property type="project" value="TreeGrafter"/>
</dbReference>
<dbReference type="GO" id="GO:0031528">
    <property type="term" value="C:microvillus membrane"/>
    <property type="evidence" value="ECO:0007669"/>
    <property type="project" value="UniProtKB-SubCell"/>
</dbReference>
<protein>
    <submittedName>
        <fullName evidence="8">Prominin-1-A-like protein</fullName>
    </submittedName>
</protein>
<evidence type="ECO:0000256" key="2">
    <source>
        <dbReference type="ARBA" id="ARBA00006058"/>
    </source>
</evidence>
<evidence type="ECO:0000256" key="3">
    <source>
        <dbReference type="ARBA" id="ARBA00022692"/>
    </source>
</evidence>
<comment type="subcellular location">
    <subcellularLocation>
        <location evidence="1">Cell projection</location>
        <location evidence="1">Microvillus membrane</location>
        <topology evidence="1">Multi-pass membrane protein</topology>
    </subcellularLocation>
</comment>
<feature type="non-terminal residue" evidence="8">
    <location>
        <position position="107"/>
    </location>
</feature>
<comment type="similarity">
    <text evidence="2">Belongs to the prominin family.</text>
</comment>
<evidence type="ECO:0000256" key="6">
    <source>
        <dbReference type="ARBA" id="ARBA00023180"/>
    </source>
</evidence>
<evidence type="ECO:0000256" key="4">
    <source>
        <dbReference type="ARBA" id="ARBA00022989"/>
    </source>
</evidence>
<evidence type="ECO:0000313" key="9">
    <source>
        <dbReference type="Proteomes" id="UP001279410"/>
    </source>
</evidence>
<dbReference type="GO" id="GO:0009986">
    <property type="term" value="C:cell surface"/>
    <property type="evidence" value="ECO:0007669"/>
    <property type="project" value="TreeGrafter"/>
</dbReference>
<keyword evidence="5 7" id="KW-0472">Membrane</keyword>
<dbReference type="Proteomes" id="UP001279410">
    <property type="component" value="Unassembled WGS sequence"/>
</dbReference>
<keyword evidence="6" id="KW-0325">Glycoprotein</keyword>
<dbReference type="GO" id="GO:0005929">
    <property type="term" value="C:cilium"/>
    <property type="evidence" value="ECO:0007669"/>
    <property type="project" value="TreeGrafter"/>
</dbReference>
<gene>
    <name evidence="8" type="ORF">AKAME5_001788300</name>
</gene>
<evidence type="ECO:0000256" key="7">
    <source>
        <dbReference type="SAM" id="Phobius"/>
    </source>
</evidence>
<sequence length="107" mass="12477">ESREYLDCQLGYFIAYADWANLTITQEVGRCQPVVGALDSVDIILCSNMVESLNAFWFSLGWCLIFFIPSIIFSIKLAKHYRRMKYSDVFDDRIIMNHIPRAQMKIT</sequence>
<keyword evidence="9" id="KW-1185">Reference proteome</keyword>
<proteinExistence type="inferred from homology"/>
<keyword evidence="4 7" id="KW-1133">Transmembrane helix</keyword>
<dbReference type="PANTHER" id="PTHR22730">
    <property type="entry name" value="PROMININ PROM PROTEIN"/>
    <property type="match status" value="1"/>
</dbReference>
<dbReference type="PANTHER" id="PTHR22730:SF4">
    <property type="entry name" value="PROMININ-1-A-LIKE"/>
    <property type="match status" value="1"/>
</dbReference>
<dbReference type="EMBL" id="BRZM01000094">
    <property type="protein sequence ID" value="GLD66493.1"/>
    <property type="molecule type" value="Genomic_DNA"/>
</dbReference>
<keyword evidence="3 7" id="KW-0812">Transmembrane</keyword>
<name>A0AAD3N4F8_LATJO</name>
<dbReference type="Pfam" id="PF05478">
    <property type="entry name" value="Prominin"/>
    <property type="match status" value="1"/>
</dbReference>
<accession>A0AAD3N4F8</accession>
<dbReference type="GO" id="GO:0071914">
    <property type="term" value="C:prominosome"/>
    <property type="evidence" value="ECO:0007669"/>
    <property type="project" value="TreeGrafter"/>
</dbReference>